<organism evidence="1 2">
    <name type="scientific">Brachionus plicatilis</name>
    <name type="common">Marine rotifer</name>
    <name type="synonym">Brachionus muelleri</name>
    <dbReference type="NCBI Taxonomy" id="10195"/>
    <lineage>
        <taxon>Eukaryota</taxon>
        <taxon>Metazoa</taxon>
        <taxon>Spiralia</taxon>
        <taxon>Gnathifera</taxon>
        <taxon>Rotifera</taxon>
        <taxon>Eurotatoria</taxon>
        <taxon>Monogononta</taxon>
        <taxon>Pseudotrocha</taxon>
        <taxon>Ploima</taxon>
        <taxon>Brachionidae</taxon>
        <taxon>Brachionus</taxon>
    </lineage>
</organism>
<proteinExistence type="predicted"/>
<dbReference type="AlphaFoldDB" id="A0A3M7QEB6"/>
<name>A0A3M7QEB6_BRAPC</name>
<dbReference type="Proteomes" id="UP000276133">
    <property type="component" value="Unassembled WGS sequence"/>
</dbReference>
<dbReference type="EMBL" id="REGN01006372">
    <property type="protein sequence ID" value="RNA09777.1"/>
    <property type="molecule type" value="Genomic_DNA"/>
</dbReference>
<reference evidence="1 2" key="1">
    <citation type="journal article" date="2018" name="Sci. Rep.">
        <title>Genomic signatures of local adaptation to the degree of environmental predictability in rotifers.</title>
        <authorList>
            <person name="Franch-Gras L."/>
            <person name="Hahn C."/>
            <person name="Garcia-Roger E.M."/>
            <person name="Carmona M.J."/>
            <person name="Serra M."/>
            <person name="Gomez A."/>
        </authorList>
    </citation>
    <scope>NUCLEOTIDE SEQUENCE [LARGE SCALE GENOMIC DNA]</scope>
    <source>
        <strain evidence="1">HYR1</strain>
    </source>
</reference>
<protein>
    <submittedName>
        <fullName evidence="1">Uncharacterized protein</fullName>
    </submittedName>
</protein>
<keyword evidence="2" id="KW-1185">Reference proteome</keyword>
<evidence type="ECO:0000313" key="1">
    <source>
        <dbReference type="EMBL" id="RNA09777.1"/>
    </source>
</evidence>
<comment type="caution">
    <text evidence="1">The sequence shown here is derived from an EMBL/GenBank/DDBJ whole genome shotgun (WGS) entry which is preliminary data.</text>
</comment>
<accession>A0A3M7QEB6</accession>
<evidence type="ECO:0000313" key="2">
    <source>
        <dbReference type="Proteomes" id="UP000276133"/>
    </source>
</evidence>
<sequence>MKGRVEEKKELRRTTLVHKNLIIQSIALIRNSFIRRGPKRSGYGDMRGGGVVGKTTAYCD</sequence>
<gene>
    <name evidence="1" type="ORF">BpHYR1_011460</name>
</gene>